<dbReference type="Proteomes" id="UP000643279">
    <property type="component" value="Unassembled WGS sequence"/>
</dbReference>
<accession>A0ABQ2ASN4</accession>
<organism evidence="1 2">
    <name type="scientific">Arthrobacter liuii</name>
    <dbReference type="NCBI Taxonomy" id="1476996"/>
    <lineage>
        <taxon>Bacteria</taxon>
        <taxon>Bacillati</taxon>
        <taxon>Actinomycetota</taxon>
        <taxon>Actinomycetes</taxon>
        <taxon>Micrococcales</taxon>
        <taxon>Micrococcaceae</taxon>
        <taxon>Arthrobacter</taxon>
    </lineage>
</organism>
<proteinExistence type="predicted"/>
<keyword evidence="2" id="KW-1185">Reference proteome</keyword>
<evidence type="ECO:0000313" key="2">
    <source>
        <dbReference type="Proteomes" id="UP000643279"/>
    </source>
</evidence>
<evidence type="ECO:0000313" key="1">
    <source>
        <dbReference type="EMBL" id="GGH96575.1"/>
    </source>
</evidence>
<comment type="caution">
    <text evidence="1">The sequence shown here is derived from an EMBL/GenBank/DDBJ whole genome shotgun (WGS) entry which is preliminary data.</text>
</comment>
<dbReference type="EMBL" id="BMFW01000010">
    <property type="protein sequence ID" value="GGH96575.1"/>
    <property type="molecule type" value="Genomic_DNA"/>
</dbReference>
<sequence>MVMAVLNAPVDVVWNAKVVEPTITVPVVEALNPLPVTATEEPAGPEPGLSVICGEVAALAGWSVDKAKPATIKSATNKDLRVRNTAIYPQIERRQQPLTTSMQKALVSILWPRNRTPIKKTTILAESSASSGEQS</sequence>
<reference evidence="2" key="1">
    <citation type="journal article" date="2019" name="Int. J. Syst. Evol. Microbiol.">
        <title>The Global Catalogue of Microorganisms (GCM) 10K type strain sequencing project: providing services to taxonomists for standard genome sequencing and annotation.</title>
        <authorList>
            <consortium name="The Broad Institute Genomics Platform"/>
            <consortium name="The Broad Institute Genome Sequencing Center for Infectious Disease"/>
            <person name="Wu L."/>
            <person name="Ma J."/>
        </authorList>
    </citation>
    <scope>NUCLEOTIDE SEQUENCE [LARGE SCALE GENOMIC DNA]</scope>
    <source>
        <strain evidence="2">CGMCC 1.12778</strain>
    </source>
</reference>
<protein>
    <submittedName>
        <fullName evidence="1">Uncharacterized protein</fullName>
    </submittedName>
</protein>
<name>A0ABQ2ASN4_9MICC</name>
<gene>
    <name evidence="1" type="ORF">GCM10007170_24740</name>
</gene>